<name>A0ABY8F8N9_9HYPH</name>
<feature type="compositionally biased region" description="Polar residues" evidence="4">
    <location>
        <begin position="274"/>
        <end position="283"/>
    </location>
</feature>
<dbReference type="SMART" id="SM00342">
    <property type="entry name" value="HTH_ARAC"/>
    <property type="match status" value="1"/>
</dbReference>
<reference evidence="6 7" key="1">
    <citation type="submission" date="2023-03" db="EMBL/GenBank/DDBJ databases">
        <title>Roseibium porphyridii sp. nov. and Roseibium rhodosorbium sp. nov. isolated from marine algae, Porphyridium cruentum and Rhodosorus marinus, respectively.</title>
        <authorList>
            <person name="Lee M.W."/>
            <person name="Choi B.J."/>
            <person name="Lee J.K."/>
            <person name="Choi D.G."/>
            <person name="Baek J.H."/>
            <person name="Bayburt H."/>
            <person name="Kim J.M."/>
            <person name="Han D.M."/>
            <person name="Kim K.H."/>
            <person name="Jeon C.O."/>
        </authorList>
    </citation>
    <scope>NUCLEOTIDE SEQUENCE [LARGE SCALE GENOMIC DNA]</scope>
    <source>
        <strain evidence="6 7">KMA01</strain>
    </source>
</reference>
<dbReference type="InterPro" id="IPR009057">
    <property type="entry name" value="Homeodomain-like_sf"/>
</dbReference>
<dbReference type="PROSITE" id="PS00041">
    <property type="entry name" value="HTH_ARAC_FAMILY_1"/>
    <property type="match status" value="1"/>
</dbReference>
<organism evidence="6 7">
    <name type="scientific">Roseibium porphyridii</name>
    <dbReference type="NCBI Taxonomy" id="2866279"/>
    <lineage>
        <taxon>Bacteria</taxon>
        <taxon>Pseudomonadati</taxon>
        <taxon>Pseudomonadota</taxon>
        <taxon>Alphaproteobacteria</taxon>
        <taxon>Hyphomicrobiales</taxon>
        <taxon>Stappiaceae</taxon>
        <taxon>Roseibium</taxon>
    </lineage>
</organism>
<evidence type="ECO:0000256" key="3">
    <source>
        <dbReference type="ARBA" id="ARBA00023163"/>
    </source>
</evidence>
<dbReference type="Gene3D" id="1.10.10.60">
    <property type="entry name" value="Homeodomain-like"/>
    <property type="match status" value="2"/>
</dbReference>
<dbReference type="Pfam" id="PF12833">
    <property type="entry name" value="HTH_18"/>
    <property type="match status" value="1"/>
</dbReference>
<evidence type="ECO:0000256" key="1">
    <source>
        <dbReference type="ARBA" id="ARBA00023015"/>
    </source>
</evidence>
<dbReference type="EMBL" id="CP120863">
    <property type="protein sequence ID" value="WFE91696.1"/>
    <property type="molecule type" value="Genomic_DNA"/>
</dbReference>
<evidence type="ECO:0000313" key="6">
    <source>
        <dbReference type="EMBL" id="WFE91696.1"/>
    </source>
</evidence>
<keyword evidence="1" id="KW-0805">Transcription regulation</keyword>
<feature type="compositionally biased region" description="Basic and acidic residues" evidence="4">
    <location>
        <begin position="286"/>
        <end position="298"/>
    </location>
</feature>
<feature type="region of interest" description="Disordered" evidence="4">
    <location>
        <begin position="274"/>
        <end position="298"/>
    </location>
</feature>
<gene>
    <name evidence="6" type="ORF">K1718_10145</name>
</gene>
<dbReference type="PANTHER" id="PTHR43436:SF1">
    <property type="entry name" value="TRANSCRIPTIONAL REGULATORY PROTEIN"/>
    <property type="match status" value="1"/>
</dbReference>
<dbReference type="PROSITE" id="PS01124">
    <property type="entry name" value="HTH_ARAC_FAMILY_2"/>
    <property type="match status" value="1"/>
</dbReference>
<dbReference type="PANTHER" id="PTHR43436">
    <property type="entry name" value="ARAC-FAMILY TRANSCRIPTIONAL REGULATOR"/>
    <property type="match status" value="1"/>
</dbReference>
<keyword evidence="3" id="KW-0804">Transcription</keyword>
<protein>
    <submittedName>
        <fullName evidence="6">AraC family transcriptional regulator</fullName>
    </submittedName>
</protein>
<dbReference type="SUPFAM" id="SSF46689">
    <property type="entry name" value="Homeodomain-like"/>
    <property type="match status" value="2"/>
</dbReference>
<keyword evidence="2" id="KW-0238">DNA-binding</keyword>
<evidence type="ECO:0000256" key="4">
    <source>
        <dbReference type="SAM" id="MobiDB-lite"/>
    </source>
</evidence>
<accession>A0ABY8F8N9</accession>
<dbReference type="Pfam" id="PF06719">
    <property type="entry name" value="AraC_N"/>
    <property type="match status" value="1"/>
</dbReference>
<dbReference type="InterPro" id="IPR018062">
    <property type="entry name" value="HTH_AraC-typ_CS"/>
</dbReference>
<feature type="domain" description="HTH araC/xylS-type" evidence="5">
    <location>
        <begin position="193"/>
        <end position="291"/>
    </location>
</feature>
<proteinExistence type="predicted"/>
<evidence type="ECO:0000259" key="5">
    <source>
        <dbReference type="PROSITE" id="PS01124"/>
    </source>
</evidence>
<dbReference type="InterPro" id="IPR018060">
    <property type="entry name" value="HTH_AraC"/>
</dbReference>
<sequence>MQTDQLTQKLIDFADERKAGNDPFDIGVPGVTLVRQRQRTQVYPVVFHPIFCLVLQGAKQTYVGSRTVRFASGQSLIVGLDLPAESKVIEASSQKPYVALALDLDIALLRDLSGELDLLEHGSEKTVAVSSGKADDAIVDAMRRLFELTEMPEAAAVLEPLIKREVHFWLLKAEHGSILRQLVKRDSRAARISTAIDRIKREFATALRVEDLAQDAAMSVSAFHAGFKDITGTTPLQFQKRLRLMEARRLLQNDKLSVSSTAFQVGYESPTQFSREYSRQFGQTPRADKIGSSDVSTR</sequence>
<dbReference type="InterPro" id="IPR009594">
    <property type="entry name" value="Tscrpt_reg_HTH_AraC_N"/>
</dbReference>
<dbReference type="RefSeq" id="WP_265684290.1">
    <property type="nucleotide sequence ID" value="NZ_CP120863.1"/>
</dbReference>
<evidence type="ECO:0000256" key="2">
    <source>
        <dbReference type="ARBA" id="ARBA00023125"/>
    </source>
</evidence>
<evidence type="ECO:0000313" key="7">
    <source>
        <dbReference type="Proteomes" id="UP001209803"/>
    </source>
</evidence>
<dbReference type="Proteomes" id="UP001209803">
    <property type="component" value="Chromosome"/>
</dbReference>
<keyword evidence="7" id="KW-1185">Reference proteome</keyword>